<dbReference type="Pfam" id="PF00072">
    <property type="entry name" value="Response_reg"/>
    <property type="match status" value="1"/>
</dbReference>
<dbReference type="Pfam" id="PF12833">
    <property type="entry name" value="HTH_18"/>
    <property type="match status" value="1"/>
</dbReference>
<dbReference type="InterPro" id="IPR009057">
    <property type="entry name" value="Homeodomain-like_sf"/>
</dbReference>
<dbReference type="AlphaFoldDB" id="A0AA96LR42"/>
<keyword evidence="5" id="KW-0805">Transcription regulation</keyword>
<evidence type="ECO:0000256" key="7">
    <source>
        <dbReference type="ARBA" id="ARBA00023163"/>
    </source>
</evidence>
<dbReference type="GO" id="GO:0043565">
    <property type="term" value="F:sequence-specific DNA binding"/>
    <property type="evidence" value="ECO:0007669"/>
    <property type="project" value="InterPro"/>
</dbReference>
<organism evidence="11 12">
    <name type="scientific">Paenibacillus roseopurpureus</name>
    <dbReference type="NCBI Taxonomy" id="2918901"/>
    <lineage>
        <taxon>Bacteria</taxon>
        <taxon>Bacillati</taxon>
        <taxon>Bacillota</taxon>
        <taxon>Bacilli</taxon>
        <taxon>Bacillales</taxon>
        <taxon>Paenibacillaceae</taxon>
        <taxon>Paenibacillus</taxon>
    </lineage>
</organism>
<evidence type="ECO:0000256" key="2">
    <source>
        <dbReference type="ARBA" id="ARBA00022490"/>
    </source>
</evidence>
<proteinExistence type="predicted"/>
<keyword evidence="12" id="KW-1185">Reference proteome</keyword>
<dbReference type="SUPFAM" id="SSF46689">
    <property type="entry name" value="Homeodomain-like"/>
    <property type="match status" value="1"/>
</dbReference>
<dbReference type="Proteomes" id="UP001304650">
    <property type="component" value="Chromosome"/>
</dbReference>
<evidence type="ECO:0000313" key="11">
    <source>
        <dbReference type="EMBL" id="WNR45674.1"/>
    </source>
</evidence>
<dbReference type="SUPFAM" id="SSF52172">
    <property type="entry name" value="CheY-like"/>
    <property type="match status" value="1"/>
</dbReference>
<dbReference type="InterPro" id="IPR018060">
    <property type="entry name" value="HTH_AraC"/>
</dbReference>
<evidence type="ECO:0000256" key="8">
    <source>
        <dbReference type="PROSITE-ProRule" id="PRU00169"/>
    </source>
</evidence>
<dbReference type="GO" id="GO:0005737">
    <property type="term" value="C:cytoplasm"/>
    <property type="evidence" value="ECO:0007669"/>
    <property type="project" value="UniProtKB-SubCell"/>
</dbReference>
<dbReference type="PROSITE" id="PS01124">
    <property type="entry name" value="HTH_ARAC_FAMILY_2"/>
    <property type="match status" value="1"/>
</dbReference>
<dbReference type="InterPro" id="IPR011006">
    <property type="entry name" value="CheY-like_superfamily"/>
</dbReference>
<feature type="domain" description="HTH araC/xylS-type" evidence="9">
    <location>
        <begin position="336"/>
        <end position="433"/>
    </location>
</feature>
<name>A0AA96LR42_9BACL</name>
<dbReference type="SMART" id="SM00342">
    <property type="entry name" value="HTH_ARAC"/>
    <property type="match status" value="1"/>
</dbReference>
<evidence type="ECO:0000313" key="12">
    <source>
        <dbReference type="Proteomes" id="UP001304650"/>
    </source>
</evidence>
<evidence type="ECO:0000256" key="4">
    <source>
        <dbReference type="ARBA" id="ARBA00023012"/>
    </source>
</evidence>
<feature type="domain" description="Response regulatory" evidence="10">
    <location>
        <begin position="3"/>
        <end position="121"/>
    </location>
</feature>
<dbReference type="InterPro" id="IPR001789">
    <property type="entry name" value="Sig_transdc_resp-reg_receiver"/>
</dbReference>
<keyword evidence="6" id="KW-0238">DNA-binding</keyword>
<evidence type="ECO:0000259" key="10">
    <source>
        <dbReference type="PROSITE" id="PS50110"/>
    </source>
</evidence>
<dbReference type="CDD" id="cd17536">
    <property type="entry name" value="REC_YesN-like"/>
    <property type="match status" value="1"/>
</dbReference>
<gene>
    <name evidence="11" type="ORF">MJB10_06120</name>
</gene>
<dbReference type="EMBL" id="CP130319">
    <property type="protein sequence ID" value="WNR45674.1"/>
    <property type="molecule type" value="Genomic_DNA"/>
</dbReference>
<dbReference type="GO" id="GO:0003700">
    <property type="term" value="F:DNA-binding transcription factor activity"/>
    <property type="evidence" value="ECO:0007669"/>
    <property type="project" value="InterPro"/>
</dbReference>
<evidence type="ECO:0000256" key="6">
    <source>
        <dbReference type="ARBA" id="ARBA00023125"/>
    </source>
</evidence>
<dbReference type="RefSeq" id="WP_314802619.1">
    <property type="nucleotide sequence ID" value="NZ_CP130319.1"/>
</dbReference>
<dbReference type="Gene3D" id="1.10.10.60">
    <property type="entry name" value="Homeodomain-like"/>
    <property type="match status" value="2"/>
</dbReference>
<sequence length="438" mass="50567">MYQMLIVDDEKEIREGLTAFEWAPLLIEVCGVCTHGLEALQFLESSPSQVDVVLTDIRMPFMDGLQLLETLHRQYPYIKVVLLSGFGEFDYAQRALQLGAADYVLKPTSFPALRNSFTRLVQALDQERHSEENRQALMHKARSLSRRLREEHLARLFREPLSLEEIEIGSNEGEMLIGEGPYFTILFRLDRMALHGNKMEEKECQLVMFAFDNILSDVWEGEGRGYHWVGRSQAMLYLLTSDENPAELAQAVKEQLYRFMGLFKSTLSVGIGGKVDRIEQLYLSTQSAWELLHHEKEADRMAICSTPVCLPAAPLVPSSESRDRNLSRKRENMLLQQAKQYIEQHFGRCITLKEVAGELYITPGHLGALFRQSGETFMQVLTRLRMIEAMRLLQDPRYKVYEIVERVGYSDPSYFTELFKKQTGLTPQEFRGNRYERT</sequence>
<dbReference type="PRINTS" id="PR00032">
    <property type="entry name" value="HTHARAC"/>
</dbReference>
<comment type="subcellular location">
    <subcellularLocation>
        <location evidence="1">Cytoplasm</location>
    </subcellularLocation>
</comment>
<dbReference type="PROSITE" id="PS50110">
    <property type="entry name" value="RESPONSE_REGULATORY"/>
    <property type="match status" value="1"/>
</dbReference>
<dbReference type="KEGG" id="proo:MJB10_06120"/>
<evidence type="ECO:0000256" key="3">
    <source>
        <dbReference type="ARBA" id="ARBA00022553"/>
    </source>
</evidence>
<evidence type="ECO:0000256" key="5">
    <source>
        <dbReference type="ARBA" id="ARBA00023015"/>
    </source>
</evidence>
<dbReference type="GO" id="GO:0000160">
    <property type="term" value="P:phosphorelay signal transduction system"/>
    <property type="evidence" value="ECO:0007669"/>
    <property type="project" value="UniProtKB-KW"/>
</dbReference>
<dbReference type="PANTHER" id="PTHR42713">
    <property type="entry name" value="HISTIDINE KINASE-RELATED"/>
    <property type="match status" value="1"/>
</dbReference>
<keyword evidence="2" id="KW-0963">Cytoplasm</keyword>
<reference evidence="11" key="1">
    <citation type="submission" date="2022-02" db="EMBL/GenBank/DDBJ databases">
        <title>Paenibacillus sp. MBLB1832 Whole Genome Shotgun Sequencing.</title>
        <authorList>
            <person name="Hwang C.Y."/>
            <person name="Cho E.-S."/>
            <person name="Seo M.-J."/>
        </authorList>
    </citation>
    <scope>NUCLEOTIDE SEQUENCE</scope>
    <source>
        <strain evidence="11">MBLB1832</strain>
    </source>
</reference>
<dbReference type="Gene3D" id="3.40.50.2300">
    <property type="match status" value="1"/>
</dbReference>
<evidence type="ECO:0000259" key="9">
    <source>
        <dbReference type="PROSITE" id="PS01124"/>
    </source>
</evidence>
<protein>
    <submittedName>
        <fullName evidence="11">Response regulator</fullName>
    </submittedName>
</protein>
<dbReference type="InterPro" id="IPR051552">
    <property type="entry name" value="HptR"/>
</dbReference>
<evidence type="ECO:0000256" key="1">
    <source>
        <dbReference type="ARBA" id="ARBA00004496"/>
    </source>
</evidence>
<keyword evidence="3 8" id="KW-0597">Phosphoprotein</keyword>
<keyword evidence="4" id="KW-0902">Two-component regulatory system</keyword>
<accession>A0AA96LR42</accession>
<dbReference type="InterPro" id="IPR020449">
    <property type="entry name" value="Tscrpt_reg_AraC-type_HTH"/>
</dbReference>
<dbReference type="SMART" id="SM00448">
    <property type="entry name" value="REC"/>
    <property type="match status" value="1"/>
</dbReference>
<keyword evidence="7" id="KW-0804">Transcription</keyword>
<dbReference type="PANTHER" id="PTHR42713:SF3">
    <property type="entry name" value="TRANSCRIPTIONAL REGULATORY PROTEIN HPTR"/>
    <property type="match status" value="1"/>
</dbReference>
<feature type="modified residue" description="4-aspartylphosphate" evidence="8">
    <location>
        <position position="56"/>
    </location>
</feature>